<proteinExistence type="predicted"/>
<protein>
    <submittedName>
        <fullName evidence="1">Uncharacterized protein</fullName>
    </submittedName>
</protein>
<name>A0A2P1NLF8_9BURK</name>
<evidence type="ECO:0000313" key="1">
    <source>
        <dbReference type="EMBL" id="AVP57873.1"/>
    </source>
</evidence>
<dbReference type="RefSeq" id="WP_106846426.1">
    <property type="nucleotide sequence ID" value="NZ_CP027792.1"/>
</dbReference>
<accession>A0A2P1NLF8</accession>
<dbReference type="Proteomes" id="UP000241829">
    <property type="component" value="Chromosome"/>
</dbReference>
<reference evidence="2" key="1">
    <citation type="submission" date="2018-03" db="EMBL/GenBank/DDBJ databases">
        <title>Genome sequencing of Melaminivora sp. strain SC2-7.</title>
        <authorList>
            <person name="Kim S.-J."/>
            <person name="Heo J."/>
            <person name="Ahn J.-H."/>
            <person name="Kwon S.-W."/>
        </authorList>
    </citation>
    <scope>NUCLEOTIDE SEQUENCE [LARGE SCALE GENOMIC DNA]</scope>
    <source>
        <strain evidence="2">SC2-7</strain>
    </source>
</reference>
<dbReference type="AlphaFoldDB" id="A0A2P1NLF8"/>
<dbReference type="EMBL" id="CP027792">
    <property type="protein sequence ID" value="AVP57873.1"/>
    <property type="molecule type" value="Genomic_DNA"/>
</dbReference>
<sequence>MQEAMHAARLVAVHSALLALLDEQQGEHPRTLDAIIVTLSRDPEIGGLDVVYMAGGMPVAGEGA</sequence>
<keyword evidence="2" id="KW-1185">Reference proteome</keyword>
<gene>
    <name evidence="1" type="ORF">C7H73_09520</name>
</gene>
<dbReference type="KEGG" id="melm:C7H73_09520"/>
<evidence type="ECO:0000313" key="2">
    <source>
        <dbReference type="Proteomes" id="UP000241829"/>
    </source>
</evidence>
<organism evidence="1 2">
    <name type="scientific">Pulveribacter suum</name>
    <dbReference type="NCBI Taxonomy" id="2116657"/>
    <lineage>
        <taxon>Bacteria</taxon>
        <taxon>Pseudomonadati</taxon>
        <taxon>Pseudomonadota</taxon>
        <taxon>Betaproteobacteria</taxon>
        <taxon>Burkholderiales</taxon>
        <taxon>Comamonadaceae</taxon>
        <taxon>Pulveribacter</taxon>
    </lineage>
</organism>